<dbReference type="EMBL" id="JXYS01000043">
    <property type="protein sequence ID" value="KJF17412.1"/>
    <property type="molecule type" value="Genomic_DNA"/>
</dbReference>
<dbReference type="AlphaFoldDB" id="A0A0D8HI30"/>
<protein>
    <submittedName>
        <fullName evidence="1">Uncharacterized protein</fullName>
    </submittedName>
</protein>
<keyword evidence="2" id="KW-1185">Reference proteome</keyword>
<dbReference type="Proteomes" id="UP000032360">
    <property type="component" value="Unassembled WGS sequence"/>
</dbReference>
<reference evidence="1 2" key="1">
    <citation type="submission" date="2015-01" db="EMBL/GenBank/DDBJ databases">
        <title>Draft genome of the acidophilic iron oxidizer Acidithrix ferrooxidans strain Py-F3.</title>
        <authorList>
            <person name="Poehlein A."/>
            <person name="Eisen S."/>
            <person name="Schloemann M."/>
            <person name="Johnson B.D."/>
            <person name="Daniel R."/>
            <person name="Muehling M."/>
        </authorList>
    </citation>
    <scope>NUCLEOTIDE SEQUENCE [LARGE SCALE GENOMIC DNA]</scope>
    <source>
        <strain evidence="1 2">Py-F3</strain>
    </source>
</reference>
<comment type="caution">
    <text evidence="1">The sequence shown here is derived from an EMBL/GenBank/DDBJ whole genome shotgun (WGS) entry which is preliminary data.</text>
</comment>
<name>A0A0D8HI30_9ACTN</name>
<sequence>MNREIHFRFDWSGRGKIAPVTLDRVVANPLNQTDSEVVFYLDQ</sequence>
<evidence type="ECO:0000313" key="2">
    <source>
        <dbReference type="Proteomes" id="UP000032360"/>
    </source>
</evidence>
<evidence type="ECO:0000313" key="1">
    <source>
        <dbReference type="EMBL" id="KJF17412.1"/>
    </source>
</evidence>
<gene>
    <name evidence="1" type="ORF">AXFE_17340</name>
</gene>
<proteinExistence type="predicted"/>
<organism evidence="1 2">
    <name type="scientific">Acidithrix ferrooxidans</name>
    <dbReference type="NCBI Taxonomy" id="1280514"/>
    <lineage>
        <taxon>Bacteria</taxon>
        <taxon>Bacillati</taxon>
        <taxon>Actinomycetota</taxon>
        <taxon>Acidimicrobiia</taxon>
        <taxon>Acidimicrobiales</taxon>
        <taxon>Acidimicrobiaceae</taxon>
        <taxon>Acidithrix</taxon>
    </lineage>
</organism>
<accession>A0A0D8HI30</accession>